<accession>A0AA38G8Z3</accession>
<evidence type="ECO:0000313" key="1">
    <source>
        <dbReference type="EMBL" id="KAH9318791.1"/>
    </source>
</evidence>
<dbReference type="SUPFAM" id="SSF50129">
    <property type="entry name" value="GroES-like"/>
    <property type="match status" value="1"/>
</dbReference>
<evidence type="ECO:0000313" key="2">
    <source>
        <dbReference type="Proteomes" id="UP000824469"/>
    </source>
</evidence>
<dbReference type="OMA" id="TKINGCR"/>
<proteinExistence type="predicted"/>
<dbReference type="Gene3D" id="3.90.180.10">
    <property type="entry name" value="Medium-chain alcohol dehydrogenases, catalytic domain"/>
    <property type="match status" value="2"/>
</dbReference>
<sequence>MECSAYDDIRIQYGNNLKVDGLEELFKGTKLQATAGFILKIHSRRDDIERTNPQFKEGDIVLAYSEVAEYAILPGLGLTKLNDDVDTLPHYLGILGSSGLTTYIGLMKIGELKPAELVFVSVVAGAVGFFVGQLTKINGCRVVGVTGSDEKDWKQTYRVRNLLNLVGKSAEMQGFIVSHYVDHMDQFREEIICYLKQGKLKYRVDAKKDVDSFLEAFNSMFGGKDIGKAVIQL</sequence>
<dbReference type="AlphaFoldDB" id="A0AA38G8Z3"/>
<dbReference type="InterPro" id="IPR045010">
    <property type="entry name" value="MDR_fam"/>
</dbReference>
<dbReference type="Gene3D" id="3.40.50.720">
    <property type="entry name" value="NAD(P)-binding Rossmann-like Domain"/>
    <property type="match status" value="2"/>
</dbReference>
<gene>
    <name evidence="1" type="ORF">KI387_020560</name>
</gene>
<organism evidence="1 2">
    <name type="scientific">Taxus chinensis</name>
    <name type="common">Chinese yew</name>
    <name type="synonym">Taxus wallichiana var. chinensis</name>
    <dbReference type="NCBI Taxonomy" id="29808"/>
    <lineage>
        <taxon>Eukaryota</taxon>
        <taxon>Viridiplantae</taxon>
        <taxon>Streptophyta</taxon>
        <taxon>Embryophyta</taxon>
        <taxon>Tracheophyta</taxon>
        <taxon>Spermatophyta</taxon>
        <taxon>Pinopsida</taxon>
        <taxon>Pinidae</taxon>
        <taxon>Conifers II</taxon>
        <taxon>Cupressales</taxon>
        <taxon>Taxaceae</taxon>
        <taxon>Taxus</taxon>
    </lineage>
</organism>
<reference evidence="1 2" key="1">
    <citation type="journal article" date="2021" name="Nat. Plants">
        <title>The Taxus genome provides insights into paclitaxel biosynthesis.</title>
        <authorList>
            <person name="Xiong X."/>
            <person name="Gou J."/>
            <person name="Liao Q."/>
            <person name="Li Y."/>
            <person name="Zhou Q."/>
            <person name="Bi G."/>
            <person name="Li C."/>
            <person name="Du R."/>
            <person name="Wang X."/>
            <person name="Sun T."/>
            <person name="Guo L."/>
            <person name="Liang H."/>
            <person name="Lu P."/>
            <person name="Wu Y."/>
            <person name="Zhang Z."/>
            <person name="Ro D.K."/>
            <person name="Shang Y."/>
            <person name="Huang S."/>
            <person name="Yan J."/>
        </authorList>
    </citation>
    <scope>NUCLEOTIDE SEQUENCE [LARGE SCALE GENOMIC DNA]</scope>
    <source>
        <strain evidence="1">Ta-2019</strain>
    </source>
</reference>
<dbReference type="PANTHER" id="PTHR43205:SF7">
    <property type="entry name" value="PROSTAGLANDIN REDUCTASE 1"/>
    <property type="match status" value="1"/>
</dbReference>
<protein>
    <submittedName>
        <fullName evidence="1">Uncharacterized protein</fullName>
    </submittedName>
</protein>
<dbReference type="InterPro" id="IPR011032">
    <property type="entry name" value="GroES-like_sf"/>
</dbReference>
<keyword evidence="2" id="KW-1185">Reference proteome</keyword>
<name>A0AA38G8Z3_TAXCH</name>
<dbReference type="Proteomes" id="UP000824469">
    <property type="component" value="Unassembled WGS sequence"/>
</dbReference>
<comment type="caution">
    <text evidence="1">The sequence shown here is derived from an EMBL/GenBank/DDBJ whole genome shotgun (WGS) entry which is preliminary data.</text>
</comment>
<dbReference type="PANTHER" id="PTHR43205">
    <property type="entry name" value="PROSTAGLANDIN REDUCTASE"/>
    <property type="match status" value="1"/>
</dbReference>
<dbReference type="EMBL" id="JAHRHJ020000004">
    <property type="protein sequence ID" value="KAH9318791.1"/>
    <property type="molecule type" value="Genomic_DNA"/>
</dbReference>
<dbReference type="InterPro" id="IPR036291">
    <property type="entry name" value="NAD(P)-bd_dom_sf"/>
</dbReference>
<dbReference type="GO" id="GO:0016628">
    <property type="term" value="F:oxidoreductase activity, acting on the CH-CH group of donors, NAD or NADP as acceptor"/>
    <property type="evidence" value="ECO:0007669"/>
    <property type="project" value="InterPro"/>
</dbReference>
<dbReference type="SUPFAM" id="SSF51735">
    <property type="entry name" value="NAD(P)-binding Rossmann-fold domains"/>
    <property type="match status" value="1"/>
</dbReference>